<dbReference type="InterPro" id="IPR052664">
    <property type="entry name" value="BTB-MATH_domain_protein"/>
</dbReference>
<gene>
    <name evidence="2" type="ORF">CAEBREN_20965</name>
</gene>
<organism evidence="3">
    <name type="scientific">Caenorhabditis brenneri</name>
    <name type="common">Nematode worm</name>
    <dbReference type="NCBI Taxonomy" id="135651"/>
    <lineage>
        <taxon>Eukaryota</taxon>
        <taxon>Metazoa</taxon>
        <taxon>Ecdysozoa</taxon>
        <taxon>Nematoda</taxon>
        <taxon>Chromadorea</taxon>
        <taxon>Rhabditida</taxon>
        <taxon>Rhabditina</taxon>
        <taxon>Rhabditomorpha</taxon>
        <taxon>Rhabditoidea</taxon>
        <taxon>Rhabditidae</taxon>
        <taxon>Peloderinae</taxon>
        <taxon>Caenorhabditis</taxon>
    </lineage>
</organism>
<name>G0MUX9_CAEBE</name>
<protein>
    <submittedName>
        <fullName evidence="2">Uncharacterized protein</fullName>
    </submittedName>
</protein>
<dbReference type="PANTHER" id="PTHR22743:SF165">
    <property type="entry name" value="BTB AND MATH DOMAIN CONTAINING-RELATED"/>
    <property type="match status" value="1"/>
</dbReference>
<feature type="region of interest" description="Disordered" evidence="1">
    <location>
        <begin position="253"/>
        <end position="301"/>
    </location>
</feature>
<evidence type="ECO:0000256" key="1">
    <source>
        <dbReference type="SAM" id="MobiDB-lite"/>
    </source>
</evidence>
<keyword evidence="3" id="KW-1185">Reference proteome</keyword>
<sequence>MSAEPPKKRGREDSPPEEEVPDEVVIKVEEQEFPCKKSDFGLFLKIIDGTGEVTDENIQPLLRLAQYLEASGAERKCLQFLMVDSEKVVKVKFQLADRYRLEPLIVQILSDIHTPEDLRAIAPLIDVPTWNHKTLNHVLQKMYSLLGLQGDYYRGRADAEPVHVQIQQPQAPERAPQEIQNAAEAQANQPRQPTPPNRVPDGPLMVREARTLAVELAAFLERHQNPQNLIPAQTHIVRIATQMVQVAAQNRLGEGASQNQGPPRFNVDGLPVENQDAQGPQPNQVAARNQANQPRQPAPLNRFDDEMKAANREQHQNQQNLIQAQLAAPMAQVAGQAQHRLGEVAPQNQAPRGFSIQGLPVQNQDARGPQLNQVVAQALNQANQPRQPAPPNGAAEWEAVARQHRMRGFADEQAANREQHQNRQNPFLQRTAAQQVQIQEASQNQAPRRCITHGLPVQNQNAQAAPQPIQAAAQAQAQNQAIQSRQPAPLNRFDVEMRAAIREQIQNPFLKALLPAQTAQIVGQAQNRLGGEAPLSQAPRGFNIQGLPVQNQDAQAPQPNQVAAQAQNQAIQPRQPAPLNRFDVEMRAAIRKQTQVCFSVMQTVQHPQFQNQQNQIQAQLAVQTAQVAAQNRLGEGAPQNQAPRRCITHGLPVQNQDAQAHQPNRVLAQNPYYIARRAQIVQPIVTGDAAAREHAQRVFLAGNRNPVLVRFLVVNPVERHLLQNQQNPAQAPYQAYMPRQPSPPNHAPMLPAQVPASVPALNRNVLGPNRPVTDNGAVQNPVPQNQIQPVQPAGEQLIQLLLPEDRALGAQLYATLEAMQARSRAAHVEAPNPQGQGQADQVAARQEPAE</sequence>
<dbReference type="Proteomes" id="UP000008068">
    <property type="component" value="Unassembled WGS sequence"/>
</dbReference>
<proteinExistence type="predicted"/>
<feature type="compositionally biased region" description="Polar residues" evidence="1">
    <location>
        <begin position="275"/>
        <end position="295"/>
    </location>
</feature>
<accession>G0MUX9</accession>
<feature type="compositionally biased region" description="Low complexity" evidence="1">
    <location>
        <begin position="778"/>
        <end position="787"/>
    </location>
</feature>
<dbReference type="InParanoid" id="G0MUX9"/>
<evidence type="ECO:0000313" key="3">
    <source>
        <dbReference type="Proteomes" id="UP000008068"/>
    </source>
</evidence>
<dbReference type="HOGENOM" id="CLU_335631_0_0_1"/>
<feature type="region of interest" description="Disordered" evidence="1">
    <location>
        <begin position="165"/>
        <end position="203"/>
    </location>
</feature>
<feature type="region of interest" description="Disordered" evidence="1">
    <location>
        <begin position="821"/>
        <end position="850"/>
    </location>
</feature>
<reference evidence="3" key="1">
    <citation type="submission" date="2011-07" db="EMBL/GenBank/DDBJ databases">
        <authorList>
            <consortium name="Caenorhabditis brenneri Sequencing and Analysis Consortium"/>
            <person name="Wilson R.K."/>
        </authorList>
    </citation>
    <scope>NUCLEOTIDE SEQUENCE [LARGE SCALE GENOMIC DNA]</scope>
    <source>
        <strain evidence="3">PB2801</strain>
    </source>
</reference>
<feature type="region of interest" description="Disordered" evidence="1">
    <location>
        <begin position="761"/>
        <end position="787"/>
    </location>
</feature>
<feature type="region of interest" description="Disordered" evidence="1">
    <location>
        <begin position="1"/>
        <end position="22"/>
    </location>
</feature>
<feature type="region of interest" description="Disordered" evidence="1">
    <location>
        <begin position="552"/>
        <end position="577"/>
    </location>
</feature>
<dbReference type="STRING" id="135651.G0MUX9"/>
<dbReference type="PANTHER" id="PTHR22743">
    <property type="entry name" value="MEPRIN/TRAF-LIKE MATH FAMILY-C.ELEGANS"/>
    <property type="match status" value="1"/>
</dbReference>
<feature type="compositionally biased region" description="Basic and acidic residues" evidence="1">
    <location>
        <begin position="1"/>
        <end position="14"/>
    </location>
</feature>
<dbReference type="EMBL" id="GL379813">
    <property type="protein sequence ID" value="EGT44519.1"/>
    <property type="molecule type" value="Genomic_DNA"/>
</dbReference>
<dbReference type="AlphaFoldDB" id="G0MUX9"/>
<evidence type="ECO:0000313" key="2">
    <source>
        <dbReference type="EMBL" id="EGT44519.1"/>
    </source>
</evidence>
<feature type="compositionally biased region" description="Low complexity" evidence="1">
    <location>
        <begin position="165"/>
        <end position="191"/>
    </location>
</feature>